<accession>A0A5C3FSC9</accession>
<feature type="compositionally biased region" description="Polar residues" evidence="1">
    <location>
        <begin position="10"/>
        <end position="21"/>
    </location>
</feature>
<evidence type="ECO:0000313" key="3">
    <source>
        <dbReference type="Proteomes" id="UP000325008"/>
    </source>
</evidence>
<dbReference type="AlphaFoldDB" id="A0A5C3FSC9"/>
<organism evidence="2 3">
    <name type="scientific">Pseudozyma antarctica</name>
    <name type="common">Yeast</name>
    <name type="synonym">Candida antarctica</name>
    <dbReference type="NCBI Taxonomy" id="84753"/>
    <lineage>
        <taxon>Eukaryota</taxon>
        <taxon>Fungi</taxon>
        <taxon>Dikarya</taxon>
        <taxon>Basidiomycota</taxon>
        <taxon>Ustilaginomycotina</taxon>
        <taxon>Ustilaginomycetes</taxon>
        <taxon>Ustilaginales</taxon>
        <taxon>Ustilaginaceae</taxon>
        <taxon>Moesziomyces</taxon>
    </lineage>
</organism>
<feature type="region of interest" description="Disordered" evidence="1">
    <location>
        <begin position="1"/>
        <end position="23"/>
    </location>
</feature>
<name>A0A5C3FSC9_PSEA2</name>
<sequence>MRQIHDYKNQHGSVTRQSQRGTMRRRAELLESLRVVDSFVGLLPGQSSGDRAVALGDGTIRGHHMSTVGSVRVLGNAQMTRIAPRQPVPHVRSPARRPEVRSTIVELIAVSMVNDIEASGQRLHQLVKGHISTQPGVASALVDGDGGVVETSVDVFIHQDFLPFLRPQTQPWIQQPVPGSGPNETLLSPRRILSAATTTNAFLTLPHPASPAVAAAAVASRRIVLSAAAIPTTRLHAPHRTQDVWLSGRGNVAEQGDVYLRLSRSFKSQQTARQRDSWIDPECTEEEWQAAHDRVAALPEERPSRRVGEEETAWKAHEKRYTAAAELCLKTKKGEKILFTATLLSLFASVPAIQGWIPMGTFIASRNHCCWDEVEVPPSCVSSARLGRLHVHPRRHGVSLTLWATAGAMGPESFQYSRRAHGPPPPLLLP</sequence>
<proteinExistence type="predicted"/>
<dbReference type="EMBL" id="OOIQ01000012">
    <property type="protein sequence ID" value="SPO47080.1"/>
    <property type="molecule type" value="Genomic_DNA"/>
</dbReference>
<evidence type="ECO:0000313" key="2">
    <source>
        <dbReference type="EMBL" id="SPO47080.1"/>
    </source>
</evidence>
<keyword evidence="3" id="KW-1185">Reference proteome</keyword>
<reference evidence="2" key="1">
    <citation type="submission" date="2018-03" db="EMBL/GenBank/DDBJ databases">
        <authorList>
            <person name="Guldener U."/>
        </authorList>
    </citation>
    <scope>NUCLEOTIDE SEQUENCE [LARGE SCALE GENOMIC DNA]</scope>
    <source>
        <strain evidence="2">ATCC34888</strain>
    </source>
</reference>
<comment type="caution">
    <text evidence="2">The sequence shown here is derived from an EMBL/GenBank/DDBJ whole genome shotgun (WGS) entry which is preliminary data.</text>
</comment>
<dbReference type="Proteomes" id="UP000325008">
    <property type="component" value="Unassembled WGS sequence"/>
</dbReference>
<evidence type="ECO:0000256" key="1">
    <source>
        <dbReference type="SAM" id="MobiDB-lite"/>
    </source>
</evidence>
<protein>
    <submittedName>
        <fullName evidence="2">Uncharacterized protein</fullName>
    </submittedName>
</protein>
<gene>
    <name evidence="2" type="ORF">PSANT_04767</name>
</gene>